<evidence type="ECO:0000259" key="7">
    <source>
        <dbReference type="PROSITE" id="PS51515"/>
    </source>
</evidence>
<dbReference type="GO" id="GO:0040031">
    <property type="term" value="P:snRNA modification"/>
    <property type="evidence" value="ECO:0007669"/>
    <property type="project" value="TreeGrafter"/>
</dbReference>
<dbReference type="Pfam" id="PF06859">
    <property type="entry name" value="Bin3"/>
    <property type="match status" value="1"/>
</dbReference>
<keyword evidence="9" id="KW-1185">Reference proteome</keyword>
<keyword evidence="4 5" id="KW-0949">S-adenosyl-L-methionine</keyword>
<name>A0A5N5QMJ4_9AGAM</name>
<evidence type="ECO:0000256" key="1">
    <source>
        <dbReference type="ARBA" id="ARBA00008361"/>
    </source>
</evidence>
<organism evidence="8 9">
    <name type="scientific">Ceratobasidium theobromae</name>
    <dbReference type="NCBI Taxonomy" id="1582974"/>
    <lineage>
        <taxon>Eukaryota</taxon>
        <taxon>Fungi</taxon>
        <taxon>Dikarya</taxon>
        <taxon>Basidiomycota</taxon>
        <taxon>Agaricomycotina</taxon>
        <taxon>Agaricomycetes</taxon>
        <taxon>Cantharellales</taxon>
        <taxon>Ceratobasidiaceae</taxon>
        <taxon>Ceratobasidium</taxon>
    </lineage>
</organism>
<evidence type="ECO:0000313" key="8">
    <source>
        <dbReference type="EMBL" id="KAB5592869.1"/>
    </source>
</evidence>
<evidence type="ECO:0000256" key="3">
    <source>
        <dbReference type="ARBA" id="ARBA00022679"/>
    </source>
</evidence>
<evidence type="ECO:0000313" key="9">
    <source>
        <dbReference type="Proteomes" id="UP000383932"/>
    </source>
</evidence>
<keyword evidence="2 6" id="KW-0489">Methyltransferase</keyword>
<accession>A0A5N5QMJ4</accession>
<feature type="domain" description="Bin3-type SAM" evidence="7">
    <location>
        <begin position="26"/>
        <end position="284"/>
    </location>
</feature>
<dbReference type="PROSITE" id="PS51515">
    <property type="entry name" value="BIN3_SAM"/>
    <property type="match status" value="1"/>
</dbReference>
<dbReference type="InterPro" id="IPR010675">
    <property type="entry name" value="Bin3_C"/>
</dbReference>
<dbReference type="Pfam" id="PF13649">
    <property type="entry name" value="Methyltransf_25"/>
    <property type="match status" value="1"/>
</dbReference>
<dbReference type="PANTHER" id="PTHR12315">
    <property type="entry name" value="BICOID-INTERACTING PROTEIN RELATED"/>
    <property type="match status" value="1"/>
</dbReference>
<evidence type="ECO:0000256" key="2">
    <source>
        <dbReference type="ARBA" id="ARBA00022603"/>
    </source>
</evidence>
<sequence>MPRAERAAPYGNYKGYYAKRGNHSSDPRLKALPAGIFDDKRVLDIGCNEGWVTCEIARNYNARNVVGVDVDTELISRAWRHRREVWSLQKPAEIVGNFTSSIMHGDRPTEQDLDSLHGSSDSYFPDCFPFLFGPIPISAQNSSFPNNVSFYASNWANQGCPADQQGYDVVVAFSVTKWIHLHGGDEGIKLFFSRVRDVLLAHTNKISPGIFVLEAQPWSGYHSAMRKINLCQPKDQRSQDRVKINPDEFSNILIELGFSKPQRVGIIGEGGFKRPIDIYELCGA</sequence>
<evidence type="ECO:0000256" key="6">
    <source>
        <dbReference type="RuleBase" id="RU367087"/>
    </source>
</evidence>
<dbReference type="GO" id="GO:0017069">
    <property type="term" value="F:snRNA binding"/>
    <property type="evidence" value="ECO:0007669"/>
    <property type="project" value="TreeGrafter"/>
</dbReference>
<dbReference type="Proteomes" id="UP000383932">
    <property type="component" value="Unassembled WGS sequence"/>
</dbReference>
<dbReference type="AlphaFoldDB" id="A0A5N5QMJ4"/>
<protein>
    <recommendedName>
        <fullName evidence="6">RNA methyltransferase</fullName>
        <ecNumber evidence="6">2.1.1.-</ecNumber>
    </recommendedName>
</protein>
<dbReference type="CDD" id="cd02440">
    <property type="entry name" value="AdoMet_MTases"/>
    <property type="match status" value="1"/>
</dbReference>
<comment type="similarity">
    <text evidence="1 6">Belongs to the methyltransferase superfamily.</text>
</comment>
<gene>
    <name evidence="8" type="ORF">CTheo_3658</name>
</gene>
<dbReference type="OrthoDB" id="540004at2759"/>
<dbReference type="Gene3D" id="3.40.50.150">
    <property type="entry name" value="Vaccinia Virus protein VP39"/>
    <property type="match status" value="1"/>
</dbReference>
<dbReference type="InterPro" id="IPR041698">
    <property type="entry name" value="Methyltransf_25"/>
</dbReference>
<dbReference type="GO" id="GO:0032259">
    <property type="term" value="P:methylation"/>
    <property type="evidence" value="ECO:0007669"/>
    <property type="project" value="UniProtKB-KW"/>
</dbReference>
<dbReference type="EMBL" id="SSOP01000051">
    <property type="protein sequence ID" value="KAB5592869.1"/>
    <property type="molecule type" value="Genomic_DNA"/>
</dbReference>
<dbReference type="PANTHER" id="PTHR12315:SF0">
    <property type="entry name" value="7SK SNRNA METHYLPHOSPHATE CAPPING ENZYME"/>
    <property type="match status" value="1"/>
</dbReference>
<dbReference type="InterPro" id="IPR029063">
    <property type="entry name" value="SAM-dependent_MTases_sf"/>
</dbReference>
<comment type="caution">
    <text evidence="8">The sequence shown here is derived from an EMBL/GenBank/DDBJ whole genome shotgun (WGS) entry which is preliminary data.</text>
</comment>
<dbReference type="SUPFAM" id="SSF53335">
    <property type="entry name" value="S-adenosyl-L-methionine-dependent methyltransferases"/>
    <property type="match status" value="1"/>
</dbReference>
<keyword evidence="3 6" id="KW-0808">Transferase</keyword>
<reference evidence="8 9" key="1">
    <citation type="journal article" date="2019" name="Fungal Biol. Biotechnol.">
        <title>Draft genome sequence of fastidious pathogen Ceratobasidium theobromae, which causes vascular-streak dieback in Theobroma cacao.</title>
        <authorList>
            <person name="Ali S.S."/>
            <person name="Asman A."/>
            <person name="Shao J."/>
            <person name="Firmansyah A.P."/>
            <person name="Susilo A.W."/>
            <person name="Rosmana A."/>
            <person name="McMahon P."/>
            <person name="Junaid M."/>
            <person name="Guest D."/>
            <person name="Kheng T.Y."/>
            <person name="Meinhardt L.W."/>
            <person name="Bailey B.A."/>
        </authorList>
    </citation>
    <scope>NUCLEOTIDE SEQUENCE [LARGE SCALE GENOMIC DNA]</scope>
    <source>
        <strain evidence="8 9">CT2</strain>
    </source>
</reference>
<dbReference type="InterPro" id="IPR039772">
    <property type="entry name" value="Bin3-like"/>
</dbReference>
<evidence type="ECO:0000256" key="4">
    <source>
        <dbReference type="ARBA" id="ARBA00022691"/>
    </source>
</evidence>
<proteinExistence type="inferred from homology"/>
<dbReference type="GO" id="GO:0008173">
    <property type="term" value="F:RNA methyltransferase activity"/>
    <property type="evidence" value="ECO:0007669"/>
    <property type="project" value="UniProtKB-UniRule"/>
</dbReference>
<dbReference type="GO" id="GO:0008171">
    <property type="term" value="F:O-methyltransferase activity"/>
    <property type="evidence" value="ECO:0007669"/>
    <property type="project" value="UniProtKB-UniRule"/>
</dbReference>
<evidence type="ECO:0000256" key="5">
    <source>
        <dbReference type="PROSITE-ProRule" id="PRU00848"/>
    </source>
</evidence>
<dbReference type="EC" id="2.1.1.-" evidence="6"/>
<dbReference type="InterPro" id="IPR024160">
    <property type="entry name" value="BIN3_SAM-bd_dom"/>
</dbReference>